<dbReference type="Gene3D" id="1.10.10.10">
    <property type="entry name" value="Winged helix-like DNA-binding domain superfamily/Winged helix DNA-binding domain"/>
    <property type="match status" value="1"/>
</dbReference>
<reference evidence="2 3" key="1">
    <citation type="submission" date="2016-10" db="EMBL/GenBank/DDBJ databases">
        <authorList>
            <person name="de Groot N.N."/>
        </authorList>
    </citation>
    <scope>NUCLEOTIDE SEQUENCE [LARGE SCALE GENOMIC DNA]</scope>
    <source>
        <strain evidence="2 3">IBRC-M10015</strain>
    </source>
</reference>
<accession>A0A1G8Z2V6</accession>
<evidence type="ECO:0000259" key="1">
    <source>
        <dbReference type="Pfam" id="PF23438"/>
    </source>
</evidence>
<evidence type="ECO:0000313" key="3">
    <source>
        <dbReference type="Proteomes" id="UP000198856"/>
    </source>
</evidence>
<dbReference type="AlphaFoldDB" id="A0A1G8Z2V6"/>
<dbReference type="InterPro" id="IPR055547">
    <property type="entry name" value="DUF7123"/>
</dbReference>
<feature type="domain" description="DUF7123" evidence="1">
    <location>
        <begin position="7"/>
        <end position="82"/>
    </location>
</feature>
<name>A0A1G8Z2V6_9EURY</name>
<keyword evidence="3" id="KW-1185">Reference proteome</keyword>
<dbReference type="EMBL" id="FNFC01000017">
    <property type="protein sequence ID" value="SDK08954.1"/>
    <property type="molecule type" value="Genomic_DNA"/>
</dbReference>
<organism evidence="2 3">
    <name type="scientific">Halovenus aranensis</name>
    <dbReference type="NCBI Taxonomy" id="890420"/>
    <lineage>
        <taxon>Archaea</taxon>
        <taxon>Methanobacteriati</taxon>
        <taxon>Methanobacteriota</taxon>
        <taxon>Stenosarchaea group</taxon>
        <taxon>Halobacteria</taxon>
        <taxon>Halobacteriales</taxon>
        <taxon>Haloarculaceae</taxon>
        <taxon>Halovenus</taxon>
    </lineage>
</organism>
<gene>
    <name evidence="2" type="ORF">SAMN05216226_11747</name>
</gene>
<proteinExistence type="predicted"/>
<sequence length="83" mass="9559">MTDSSEDQAQADLSEEDRQILDYLREQVSRGESYFRSKNIANHIGLSSKQVGARLPKLDEETDDVEIEKWGRARSTTWRVTQS</sequence>
<dbReference type="STRING" id="890420.SAMN05216226_11747"/>
<dbReference type="InterPro" id="IPR036388">
    <property type="entry name" value="WH-like_DNA-bd_sf"/>
</dbReference>
<dbReference type="Proteomes" id="UP000198856">
    <property type="component" value="Unassembled WGS sequence"/>
</dbReference>
<dbReference type="RefSeq" id="WP_092704461.1">
    <property type="nucleotide sequence ID" value="NZ_FNFC01000017.1"/>
</dbReference>
<evidence type="ECO:0000313" key="2">
    <source>
        <dbReference type="EMBL" id="SDK08954.1"/>
    </source>
</evidence>
<dbReference type="Pfam" id="PF23438">
    <property type="entry name" value="DUF7123"/>
    <property type="match status" value="1"/>
</dbReference>
<dbReference type="OrthoDB" id="259485at2157"/>
<protein>
    <recommendedName>
        <fullName evidence="1">DUF7123 domain-containing protein</fullName>
    </recommendedName>
</protein>